<organism evidence="1 2">
    <name type="scientific">Armillaria ostoyae</name>
    <name type="common">Armillaria root rot fungus</name>
    <dbReference type="NCBI Taxonomy" id="47428"/>
    <lineage>
        <taxon>Eukaryota</taxon>
        <taxon>Fungi</taxon>
        <taxon>Dikarya</taxon>
        <taxon>Basidiomycota</taxon>
        <taxon>Agaricomycotina</taxon>
        <taxon>Agaricomycetes</taxon>
        <taxon>Agaricomycetidae</taxon>
        <taxon>Agaricales</taxon>
        <taxon>Marasmiineae</taxon>
        <taxon>Physalacriaceae</taxon>
        <taxon>Armillaria</taxon>
    </lineage>
</organism>
<evidence type="ECO:0000313" key="1">
    <source>
        <dbReference type="EMBL" id="SJL18977.1"/>
    </source>
</evidence>
<evidence type="ECO:0000313" key="2">
    <source>
        <dbReference type="Proteomes" id="UP000219338"/>
    </source>
</evidence>
<sequence>MIRYYENTPRQAVSSETPAWNLWSSRCSSPGYRAPTSDGLEEQLLFVSVTRIDYIRGFQFLLIKEHIPIPEAPQVSSTSAAQQQNLRLQGPFYPRFRNLILVLGTAIDHEKTWDQRGDGDGGGVLGGVRFYE</sequence>
<gene>
    <name evidence="1" type="ORF">ARMOST_22582</name>
</gene>
<protein>
    <submittedName>
        <fullName evidence="1">Uncharacterized protein</fullName>
    </submittedName>
</protein>
<name>A0A284SD83_ARMOS</name>
<proteinExistence type="predicted"/>
<dbReference type="Proteomes" id="UP000219338">
    <property type="component" value="Unassembled WGS sequence"/>
</dbReference>
<keyword evidence="2" id="KW-1185">Reference proteome</keyword>
<accession>A0A284SD83</accession>
<dbReference type="AlphaFoldDB" id="A0A284SD83"/>
<dbReference type="EMBL" id="FUEG01000080">
    <property type="protein sequence ID" value="SJL18977.1"/>
    <property type="molecule type" value="Genomic_DNA"/>
</dbReference>
<reference evidence="2" key="1">
    <citation type="journal article" date="2017" name="Nat. Ecol. Evol.">
        <title>Genome expansion and lineage-specific genetic innovations in the forest pathogenic fungi Armillaria.</title>
        <authorList>
            <person name="Sipos G."/>
            <person name="Prasanna A.N."/>
            <person name="Walter M.C."/>
            <person name="O'Connor E."/>
            <person name="Balint B."/>
            <person name="Krizsan K."/>
            <person name="Kiss B."/>
            <person name="Hess J."/>
            <person name="Varga T."/>
            <person name="Slot J."/>
            <person name="Riley R."/>
            <person name="Boka B."/>
            <person name="Rigling D."/>
            <person name="Barry K."/>
            <person name="Lee J."/>
            <person name="Mihaltcheva S."/>
            <person name="LaButti K."/>
            <person name="Lipzen A."/>
            <person name="Waldron R."/>
            <person name="Moloney N.M."/>
            <person name="Sperisen C."/>
            <person name="Kredics L."/>
            <person name="Vagvoelgyi C."/>
            <person name="Patrignani A."/>
            <person name="Fitzpatrick D."/>
            <person name="Nagy I."/>
            <person name="Doyle S."/>
            <person name="Anderson J.B."/>
            <person name="Grigoriev I.V."/>
            <person name="Gueldener U."/>
            <person name="Muensterkoetter M."/>
            <person name="Nagy L.G."/>
        </authorList>
    </citation>
    <scope>NUCLEOTIDE SEQUENCE [LARGE SCALE GENOMIC DNA]</scope>
    <source>
        <strain evidence="2">C18/9</strain>
    </source>
</reference>